<dbReference type="AlphaFoldDB" id="A0A4Y2NUD4"/>
<accession>A0A4Y2NUD4</accession>
<protein>
    <submittedName>
        <fullName evidence="1">Uncharacterized protein</fullName>
    </submittedName>
</protein>
<sequence length="111" mass="12671">MDGIWVRLKRFGTLRDQILSFFSANTKGFAIDIRKRPSIIFLHPRTSNKPAKSNLQAKANSIDLLKLDIHEKERLSHLPPKMVCVLLSLVEKLGKSFTDVPKFVLRQVSKS</sequence>
<keyword evidence="2" id="KW-1185">Reference proteome</keyword>
<comment type="caution">
    <text evidence="1">The sequence shown here is derived from an EMBL/GenBank/DDBJ whole genome shotgun (WGS) entry which is preliminary data.</text>
</comment>
<reference evidence="1 2" key="1">
    <citation type="journal article" date="2019" name="Sci. Rep.">
        <title>Orb-weaving spider Araneus ventricosus genome elucidates the spidroin gene catalogue.</title>
        <authorList>
            <person name="Kono N."/>
            <person name="Nakamura H."/>
            <person name="Ohtoshi R."/>
            <person name="Moran D.A.P."/>
            <person name="Shinohara A."/>
            <person name="Yoshida Y."/>
            <person name="Fujiwara M."/>
            <person name="Mori M."/>
            <person name="Tomita M."/>
            <person name="Arakawa K."/>
        </authorList>
    </citation>
    <scope>NUCLEOTIDE SEQUENCE [LARGE SCALE GENOMIC DNA]</scope>
</reference>
<proteinExistence type="predicted"/>
<evidence type="ECO:0000313" key="1">
    <source>
        <dbReference type="EMBL" id="GBN43205.1"/>
    </source>
</evidence>
<gene>
    <name evidence="1" type="ORF">AVEN_28829_1</name>
</gene>
<dbReference type="Proteomes" id="UP000499080">
    <property type="component" value="Unassembled WGS sequence"/>
</dbReference>
<name>A0A4Y2NUD4_ARAVE</name>
<evidence type="ECO:0000313" key="2">
    <source>
        <dbReference type="Proteomes" id="UP000499080"/>
    </source>
</evidence>
<dbReference type="EMBL" id="BGPR01211639">
    <property type="protein sequence ID" value="GBN43205.1"/>
    <property type="molecule type" value="Genomic_DNA"/>
</dbReference>
<organism evidence="1 2">
    <name type="scientific">Araneus ventricosus</name>
    <name type="common">Orbweaver spider</name>
    <name type="synonym">Epeira ventricosa</name>
    <dbReference type="NCBI Taxonomy" id="182803"/>
    <lineage>
        <taxon>Eukaryota</taxon>
        <taxon>Metazoa</taxon>
        <taxon>Ecdysozoa</taxon>
        <taxon>Arthropoda</taxon>
        <taxon>Chelicerata</taxon>
        <taxon>Arachnida</taxon>
        <taxon>Araneae</taxon>
        <taxon>Araneomorphae</taxon>
        <taxon>Entelegynae</taxon>
        <taxon>Araneoidea</taxon>
        <taxon>Araneidae</taxon>
        <taxon>Araneus</taxon>
    </lineage>
</organism>